<evidence type="ECO:0000256" key="2">
    <source>
        <dbReference type="SAM" id="SignalP"/>
    </source>
</evidence>
<feature type="compositionally biased region" description="Polar residues" evidence="1">
    <location>
        <begin position="37"/>
        <end position="57"/>
    </location>
</feature>
<accession>A0A7H8TLQ7</accession>
<protein>
    <submittedName>
        <fullName evidence="3">Uncharacterized protein</fullName>
    </submittedName>
</protein>
<dbReference type="Proteomes" id="UP000509418">
    <property type="component" value="Chromosome"/>
</dbReference>
<evidence type="ECO:0000256" key="1">
    <source>
        <dbReference type="SAM" id="MobiDB-lite"/>
    </source>
</evidence>
<organism evidence="3 4">
    <name type="scientific">Streptomyces chartreusis</name>
    <dbReference type="NCBI Taxonomy" id="1969"/>
    <lineage>
        <taxon>Bacteria</taxon>
        <taxon>Bacillati</taxon>
        <taxon>Actinomycetota</taxon>
        <taxon>Actinomycetes</taxon>
        <taxon>Kitasatosporales</taxon>
        <taxon>Streptomycetaceae</taxon>
        <taxon>Streptomyces</taxon>
    </lineage>
</organism>
<proteinExistence type="predicted"/>
<feature type="signal peptide" evidence="2">
    <location>
        <begin position="1"/>
        <end position="23"/>
    </location>
</feature>
<evidence type="ECO:0000313" key="4">
    <source>
        <dbReference type="Proteomes" id="UP000509418"/>
    </source>
</evidence>
<evidence type="ECO:0000313" key="3">
    <source>
        <dbReference type="EMBL" id="QKZ24304.1"/>
    </source>
</evidence>
<gene>
    <name evidence="3" type="ORF">HUT05_47360</name>
</gene>
<keyword evidence="2" id="KW-0732">Signal</keyword>
<dbReference type="AlphaFoldDB" id="A0A7H8TLQ7"/>
<feature type="chain" id="PRO_5043238761" evidence="2">
    <location>
        <begin position="24"/>
        <end position="80"/>
    </location>
</feature>
<name>A0A7H8TLQ7_STRCX</name>
<feature type="region of interest" description="Disordered" evidence="1">
    <location>
        <begin position="37"/>
        <end position="62"/>
    </location>
</feature>
<reference evidence="3 4" key="1">
    <citation type="submission" date="2020-06" db="EMBL/GenBank/DDBJ databases">
        <title>Genome mining for natural products.</title>
        <authorList>
            <person name="Zhang B."/>
            <person name="Shi J."/>
            <person name="Ge H."/>
        </authorList>
    </citation>
    <scope>NUCLEOTIDE SEQUENCE [LARGE SCALE GENOMIC DNA]</scope>
    <source>
        <strain evidence="3 4">NA02069</strain>
    </source>
</reference>
<dbReference type="RefSeq" id="WP_030967281.1">
    <property type="nucleotide sequence ID" value="NZ_BMUS01000004.1"/>
</dbReference>
<sequence>MKIITAAALAGAALLMAAVPASADDGPVDFGIFQGVNDTKGSNSTDSGTTWRQTDNGSGAAVPKSPLTMLVDSLAWSGRQ</sequence>
<keyword evidence="4" id="KW-1185">Reference proteome</keyword>
<dbReference type="GeneID" id="91331952"/>
<dbReference type="EMBL" id="CP056041">
    <property type="protein sequence ID" value="QKZ24304.1"/>
    <property type="molecule type" value="Genomic_DNA"/>
</dbReference>